<comment type="catalytic activity">
    <reaction evidence="8">
        <text>L-proline + a quinone = (S)-1-pyrroline-5-carboxylate + a quinol + H(+)</text>
        <dbReference type="Rhea" id="RHEA:23784"/>
        <dbReference type="ChEBI" id="CHEBI:15378"/>
        <dbReference type="ChEBI" id="CHEBI:17388"/>
        <dbReference type="ChEBI" id="CHEBI:24646"/>
        <dbReference type="ChEBI" id="CHEBI:60039"/>
        <dbReference type="ChEBI" id="CHEBI:132124"/>
        <dbReference type="EC" id="1.5.5.2"/>
    </reaction>
</comment>
<organism evidence="12 13">
    <name type="scientific">Paenibacillus montanisoli</name>
    <dbReference type="NCBI Taxonomy" id="2081970"/>
    <lineage>
        <taxon>Bacteria</taxon>
        <taxon>Bacillati</taxon>
        <taxon>Bacillota</taxon>
        <taxon>Bacilli</taxon>
        <taxon>Bacillales</taxon>
        <taxon>Paenibacillaceae</taxon>
        <taxon>Paenibacillus</taxon>
    </lineage>
</organism>
<feature type="binding site" evidence="10">
    <location>
        <position position="133"/>
    </location>
    <ligand>
        <name>FAD</name>
        <dbReference type="ChEBI" id="CHEBI:57692"/>
    </ligand>
</feature>
<dbReference type="SUPFAM" id="SSF51730">
    <property type="entry name" value="FAD-linked oxidoreductase"/>
    <property type="match status" value="1"/>
</dbReference>
<dbReference type="GO" id="GO:0004657">
    <property type="term" value="F:proline dehydrogenase activity"/>
    <property type="evidence" value="ECO:0007669"/>
    <property type="project" value="UniProtKB-EC"/>
</dbReference>
<evidence type="ECO:0000256" key="7">
    <source>
        <dbReference type="ARBA" id="ARBA00023062"/>
    </source>
</evidence>
<feature type="binding site" evidence="9">
    <location>
        <position position="98"/>
    </location>
    <ligand>
        <name>substrate</name>
    </ligand>
</feature>
<feature type="binding site" evidence="9">
    <location>
        <position position="286"/>
    </location>
    <ligand>
        <name>substrate</name>
    </ligand>
</feature>
<feature type="binding site" evidence="10">
    <location>
        <begin position="185"/>
        <end position="187"/>
    </location>
    <ligand>
        <name>FAD</name>
        <dbReference type="ChEBI" id="CHEBI:57692"/>
    </ligand>
</feature>
<dbReference type="InterPro" id="IPR029041">
    <property type="entry name" value="FAD-linked_oxidoreductase-like"/>
</dbReference>
<keyword evidence="13" id="KW-1185">Reference proteome</keyword>
<dbReference type="Pfam" id="PF01619">
    <property type="entry name" value="Pro_dh"/>
    <property type="match status" value="1"/>
</dbReference>
<comment type="caution">
    <text evidence="12">The sequence shown here is derived from an EMBL/GenBank/DDBJ whole genome shotgun (WGS) entry which is preliminary data.</text>
</comment>
<accession>A0A328UAK5</accession>
<dbReference type="OrthoDB" id="9773461at2"/>
<dbReference type="AlphaFoldDB" id="A0A328UAK5"/>
<keyword evidence="5 10" id="KW-0274">FAD</keyword>
<dbReference type="EMBL" id="QLUW01000001">
    <property type="protein sequence ID" value="RAP78341.1"/>
    <property type="molecule type" value="Genomic_DNA"/>
</dbReference>
<evidence type="ECO:0000256" key="6">
    <source>
        <dbReference type="ARBA" id="ARBA00023002"/>
    </source>
</evidence>
<feature type="binding site" evidence="10">
    <location>
        <position position="161"/>
    </location>
    <ligand>
        <name>FAD</name>
        <dbReference type="ChEBI" id="CHEBI:57692"/>
    </ligand>
</feature>
<feature type="binding site" evidence="9">
    <location>
        <position position="287"/>
    </location>
    <ligand>
        <name>substrate</name>
    </ligand>
</feature>
<evidence type="ECO:0000313" key="13">
    <source>
        <dbReference type="Proteomes" id="UP000249260"/>
    </source>
</evidence>
<evidence type="ECO:0000256" key="5">
    <source>
        <dbReference type="ARBA" id="ARBA00022827"/>
    </source>
</evidence>
<evidence type="ECO:0000256" key="9">
    <source>
        <dbReference type="PIRSR" id="PIRSR000196-1"/>
    </source>
</evidence>
<feature type="domain" description="Proline dehydrogenase" evidence="11">
    <location>
        <begin position="45"/>
        <end position="298"/>
    </location>
</feature>
<keyword evidence="4 10" id="KW-0547">Nucleotide-binding</keyword>
<evidence type="ECO:0000256" key="3">
    <source>
        <dbReference type="ARBA" id="ARBA00022630"/>
    </source>
</evidence>
<keyword evidence="6" id="KW-0560">Oxidoreductase</keyword>
<keyword evidence="7" id="KW-0642">Proline metabolism</keyword>
<name>A0A328UAK5_9BACL</name>
<evidence type="ECO:0000256" key="8">
    <source>
        <dbReference type="ARBA" id="ARBA00048779"/>
    </source>
</evidence>
<keyword evidence="3" id="KW-0285">Flavoprotein</keyword>
<evidence type="ECO:0000256" key="1">
    <source>
        <dbReference type="ARBA" id="ARBA00004739"/>
    </source>
</evidence>
<feature type="binding site" evidence="10">
    <location>
        <position position="199"/>
    </location>
    <ligand>
        <name>FAD</name>
        <dbReference type="ChEBI" id="CHEBI:57692"/>
    </ligand>
</feature>
<comment type="cofactor">
    <cofactor evidence="10">
        <name>FAD</name>
        <dbReference type="ChEBI" id="CHEBI:57692"/>
    </cofactor>
    <text evidence="10">Binds 1 FAD per subunit.</text>
</comment>
<dbReference type="UniPathway" id="UPA00261">
    <property type="reaction ID" value="UER00373"/>
</dbReference>
<dbReference type="PIRSF" id="PIRSF000196">
    <property type="entry name" value="Pro_dehydrog"/>
    <property type="match status" value="1"/>
</dbReference>
<gene>
    <name evidence="12" type="ORF">DL346_07920</name>
</gene>
<evidence type="ECO:0000313" key="12">
    <source>
        <dbReference type="EMBL" id="RAP78341.1"/>
    </source>
</evidence>
<dbReference type="InterPro" id="IPR002872">
    <property type="entry name" value="Proline_DH_dom"/>
</dbReference>
<dbReference type="PANTHER" id="PTHR13914:SF0">
    <property type="entry name" value="PROLINE DEHYDROGENASE 1, MITOCHONDRIAL"/>
    <property type="match status" value="1"/>
</dbReference>
<feature type="binding site" evidence="10">
    <location>
        <begin position="224"/>
        <end position="225"/>
    </location>
    <ligand>
        <name>FAD</name>
        <dbReference type="ChEBI" id="CHEBI:57692"/>
    </ligand>
</feature>
<dbReference type="EC" id="1.5.5.2" evidence="2"/>
<dbReference type="GO" id="GO:0010133">
    <property type="term" value="P:L-proline catabolic process to L-glutamate"/>
    <property type="evidence" value="ECO:0007669"/>
    <property type="project" value="UniProtKB-UniPathway"/>
</dbReference>
<dbReference type="InterPro" id="IPR015659">
    <property type="entry name" value="Proline_oxidase"/>
</dbReference>
<protein>
    <recommendedName>
        <fullName evidence="2">proline dehydrogenase</fullName>
        <ecNumber evidence="2">1.5.5.2</ecNumber>
    </recommendedName>
</protein>
<dbReference type="Proteomes" id="UP000249260">
    <property type="component" value="Unassembled WGS sequence"/>
</dbReference>
<sequence length="304" mass="35035">MEVMLRNMFQALGKSRSANRLAKKYGLRFGAARFVAGETIKQSIDAVRKLNDDGRMATLDHLGEFVFSEEEAKESAEMCIQTLDAIASSGINSNLSLKMTSLGLDISHELCVSNMKRILNRARMHNNFVRIDMEDYAHCQVSLDIYEELRKEYDNVGIVIQAYLYRTEQDIQNLNALGANLRLVKGAYKESPEVAFPEKKDVDENLKKIIRMHMMNGNYTAVASHDPAIIDFTKTFVQAEGISKDRFEFQMLYGICEDLQKQLVQEGYRIRIYVPYGVDWFGYFMRRLAERPANVWFVLKNMFK</sequence>
<dbReference type="PANTHER" id="PTHR13914">
    <property type="entry name" value="PROLINE OXIDASE"/>
    <property type="match status" value="1"/>
</dbReference>
<comment type="pathway">
    <text evidence="1">Amino-acid degradation; L-proline degradation into L-glutamate; L-glutamate from L-proline: step 1/2.</text>
</comment>
<evidence type="ECO:0000256" key="2">
    <source>
        <dbReference type="ARBA" id="ARBA00012695"/>
    </source>
</evidence>
<dbReference type="RefSeq" id="WP_112881464.1">
    <property type="nucleotide sequence ID" value="NZ_QLUW01000001.1"/>
</dbReference>
<dbReference type="GO" id="GO:0000166">
    <property type="term" value="F:nucleotide binding"/>
    <property type="evidence" value="ECO:0007669"/>
    <property type="project" value="UniProtKB-KW"/>
</dbReference>
<reference evidence="12 13" key="1">
    <citation type="submission" date="2018-06" db="EMBL/GenBank/DDBJ databases">
        <title>Paenibacillus montanisoli sp. nov., isolated from mountain area soil.</title>
        <authorList>
            <person name="Wu M."/>
        </authorList>
    </citation>
    <scope>NUCLEOTIDE SEQUENCE [LARGE SCALE GENOMIC DNA]</scope>
    <source>
        <strain evidence="12 13">RA17</strain>
    </source>
</reference>
<evidence type="ECO:0000259" key="11">
    <source>
        <dbReference type="Pfam" id="PF01619"/>
    </source>
</evidence>
<evidence type="ECO:0000256" key="10">
    <source>
        <dbReference type="PIRSR" id="PIRSR000196-2"/>
    </source>
</evidence>
<dbReference type="InterPro" id="IPR008219">
    <property type="entry name" value="PRODH_bac_arc"/>
</dbReference>
<dbReference type="Gene3D" id="3.20.20.220">
    <property type="match status" value="1"/>
</dbReference>
<evidence type="ECO:0000256" key="4">
    <source>
        <dbReference type="ARBA" id="ARBA00022741"/>
    </source>
</evidence>
<proteinExistence type="predicted"/>